<sequence>MIGDGTQQRVIVQIGVVQTQFLVQIIFHAHHPARRFQAQFVENILQFGQVGRRIQILTASAAMPRSSNRDTAARDLLQRGLWKI</sequence>
<proteinExistence type="predicted"/>
<name>A0A378W3M8_NEIGO</name>
<dbReference type="AlphaFoldDB" id="A0A378W3M8"/>
<gene>
    <name evidence="1" type="ORF">NCTC11421_03374</name>
</gene>
<reference evidence="1" key="1">
    <citation type="submission" date="2018-06" db="EMBL/GenBank/DDBJ databases">
        <authorList>
            <consortium name="Pathogen Informatics"/>
            <person name="Doyle S."/>
        </authorList>
    </citation>
    <scope>NUCLEOTIDE SEQUENCE [LARGE SCALE GENOMIC DNA]</scope>
    <source>
        <strain evidence="1">NCTC11421</strain>
    </source>
</reference>
<organism evidence="1">
    <name type="scientific">Neisseria gonorrhoeae</name>
    <dbReference type="NCBI Taxonomy" id="485"/>
    <lineage>
        <taxon>Bacteria</taxon>
        <taxon>Pseudomonadati</taxon>
        <taxon>Pseudomonadota</taxon>
        <taxon>Betaproteobacteria</taxon>
        <taxon>Neisseriales</taxon>
        <taxon>Neisseriaceae</taxon>
        <taxon>Neisseria</taxon>
    </lineage>
</organism>
<evidence type="ECO:0000313" key="1">
    <source>
        <dbReference type="EMBL" id="SUA25356.1"/>
    </source>
</evidence>
<accession>A0A378W3M8</accession>
<protein>
    <submittedName>
        <fullName evidence="1">Uncharacterized protein</fullName>
    </submittedName>
</protein>
<dbReference type="EMBL" id="UGRI01000001">
    <property type="protein sequence ID" value="SUA25356.1"/>
    <property type="molecule type" value="Genomic_DNA"/>
</dbReference>